<keyword evidence="2" id="KW-0732">Signal</keyword>
<dbReference type="STRING" id="497964.CfE428DRAFT_1484"/>
<protein>
    <submittedName>
        <fullName evidence="3">Uncharacterized protein</fullName>
    </submittedName>
</protein>
<feature type="signal peptide" evidence="2">
    <location>
        <begin position="1"/>
        <end position="20"/>
    </location>
</feature>
<comment type="caution">
    <text evidence="3">The sequence shown here is derived from an EMBL/GenBank/DDBJ whole genome shotgun (WGS) entry which is preliminary data.</text>
</comment>
<gene>
    <name evidence="3" type="ORF">CfE428DRAFT_1484</name>
</gene>
<feature type="compositionally biased region" description="Polar residues" evidence="1">
    <location>
        <begin position="53"/>
        <end position="65"/>
    </location>
</feature>
<reference evidence="3 4" key="1">
    <citation type="journal article" date="2011" name="J. Bacteriol.">
        <title>Genome sequence of Chthoniobacter flavus Ellin428, an aerobic heterotrophic soil bacterium.</title>
        <authorList>
            <person name="Kant R."/>
            <person name="van Passel M.W."/>
            <person name="Palva A."/>
            <person name="Lucas S."/>
            <person name="Lapidus A."/>
            <person name="Glavina Del Rio T."/>
            <person name="Dalin E."/>
            <person name="Tice H."/>
            <person name="Bruce D."/>
            <person name="Goodwin L."/>
            <person name="Pitluck S."/>
            <person name="Larimer F.W."/>
            <person name="Land M.L."/>
            <person name="Hauser L."/>
            <person name="Sangwan P."/>
            <person name="de Vos W.M."/>
            <person name="Janssen P.H."/>
            <person name="Smidt H."/>
        </authorList>
    </citation>
    <scope>NUCLEOTIDE SEQUENCE [LARGE SCALE GENOMIC DNA]</scope>
    <source>
        <strain evidence="3 4">Ellin428</strain>
    </source>
</reference>
<keyword evidence="4" id="KW-1185">Reference proteome</keyword>
<evidence type="ECO:0000313" key="4">
    <source>
        <dbReference type="Proteomes" id="UP000005824"/>
    </source>
</evidence>
<dbReference type="InParanoid" id="B4CY43"/>
<dbReference type="AlphaFoldDB" id="B4CY43"/>
<feature type="chain" id="PRO_5002800281" evidence="2">
    <location>
        <begin position="21"/>
        <end position="182"/>
    </location>
</feature>
<organism evidence="3 4">
    <name type="scientific">Chthoniobacter flavus Ellin428</name>
    <dbReference type="NCBI Taxonomy" id="497964"/>
    <lineage>
        <taxon>Bacteria</taxon>
        <taxon>Pseudomonadati</taxon>
        <taxon>Verrucomicrobiota</taxon>
        <taxon>Spartobacteria</taxon>
        <taxon>Chthoniobacterales</taxon>
        <taxon>Chthoniobacteraceae</taxon>
        <taxon>Chthoniobacter</taxon>
    </lineage>
</organism>
<name>B4CY43_9BACT</name>
<evidence type="ECO:0000256" key="1">
    <source>
        <dbReference type="SAM" id="MobiDB-lite"/>
    </source>
</evidence>
<sequence length="182" mass="20051" precursor="true">MWLRFVLLSLLVFVSWPASAQLLGNLNDYPKLLISMHYQPPEGSANEGMQFEWQDQPSGGQKVTGTVQPLKAPTTRSAALQNAAEKPVSSWVTGELPETAIAPIFNEVRSLTALFRIPASSSKTRVSNEQFTLGITHPNLDVDVVLVIQRNDPAAWNAAATLWSHLRATMPSNGKDLIHDHR</sequence>
<feature type="region of interest" description="Disordered" evidence="1">
    <location>
        <begin position="45"/>
        <end position="65"/>
    </location>
</feature>
<dbReference type="RefSeq" id="WP_006978810.1">
    <property type="nucleotide sequence ID" value="NZ_ABVL01000003.1"/>
</dbReference>
<dbReference type="EMBL" id="ABVL01000003">
    <property type="protein sequence ID" value="EDY21191.1"/>
    <property type="molecule type" value="Genomic_DNA"/>
</dbReference>
<evidence type="ECO:0000256" key="2">
    <source>
        <dbReference type="SAM" id="SignalP"/>
    </source>
</evidence>
<accession>B4CY43</accession>
<proteinExistence type="predicted"/>
<dbReference type="Proteomes" id="UP000005824">
    <property type="component" value="Unassembled WGS sequence"/>
</dbReference>
<evidence type="ECO:0000313" key="3">
    <source>
        <dbReference type="EMBL" id="EDY21191.1"/>
    </source>
</evidence>